<dbReference type="InterPro" id="IPR049942">
    <property type="entry name" value="DML1/Misato"/>
</dbReference>
<evidence type="ECO:0000256" key="3">
    <source>
        <dbReference type="ARBA" id="ARBA00023128"/>
    </source>
</evidence>
<dbReference type="Gene3D" id="3.40.50.1440">
    <property type="entry name" value="Tubulin/FtsZ, GTPase domain"/>
    <property type="match status" value="1"/>
</dbReference>
<dbReference type="OrthoDB" id="271881at2759"/>
<dbReference type="Pfam" id="PF10644">
    <property type="entry name" value="Misat_Tub_SegII"/>
    <property type="match status" value="1"/>
</dbReference>
<comment type="similarity">
    <text evidence="2">Belongs to the misato family.</text>
</comment>
<dbReference type="InterPro" id="IPR029209">
    <property type="entry name" value="DML1/Misato_tubulin"/>
</dbReference>
<evidence type="ECO:0000313" key="6">
    <source>
        <dbReference type="EMBL" id="CAF0836344.1"/>
    </source>
</evidence>
<accession>A0A813V3Y8</accession>
<dbReference type="InterPro" id="IPR019605">
    <property type="entry name" value="Misato_II_tubulin-like"/>
</dbReference>
<dbReference type="GO" id="GO:0005739">
    <property type="term" value="C:mitochondrion"/>
    <property type="evidence" value="ECO:0007669"/>
    <property type="project" value="UniProtKB-SubCell"/>
</dbReference>
<proteinExistence type="inferred from homology"/>
<sequence>MTHEVITLQFGNYSNYIGTHYWNIQQSQFVYSSEINLKAIPDLNHDVLFREGINSQNKYTYSPRVILFDLKDNVNEYKSHNGSVNVNKEKESIGTWKGDLKVFESEKKPIAPYSIDLELSELEQMDWEKMQKHGQEPTSHMKEEYDMDEQVKYWSDYSNVKFNDRSYMLINQYDTATIENEPFDLYNYGLNVFKENSLMDDFENNLRHYSEECDNVQGFQFMVDSFNGFGGMASKALTSINEEFPKLPLFTFLSFPFFDTHKVENNTLKLINTALTLKNILSEKSENVVVPLSLFNSFYLSKEINPICLPHVKYKPELEYHTSAILASLIDSVTLPWRQKSQKSFMHDMIDLMDVYKYKIANLQAIFPLNLGEKYLYDYLQDNDIFKTSHSFTPFSSVNHLSKTDDTNQAGAFSIMCRGVPDKLVKNPSDNFYFKGIISAYSLLDKYSIDMYPKSRSKCFSIDTPLNVNLPYPNIIDTNNSMNHNRNIKNLNKETSLMTNLQMNKSILGFVKFVNDNAEKCNFNKQTKYFENGLEMDDFIELNAFNKDLVDMYSV</sequence>
<keyword evidence="3" id="KW-0496">Mitochondrion</keyword>
<comment type="subcellular location">
    <subcellularLocation>
        <location evidence="1">Mitochondrion</location>
    </subcellularLocation>
</comment>
<reference evidence="6" key="1">
    <citation type="submission" date="2021-02" db="EMBL/GenBank/DDBJ databases">
        <authorList>
            <person name="Nowell W R."/>
        </authorList>
    </citation>
    <scope>NUCLEOTIDE SEQUENCE</scope>
    <source>
        <strain evidence="6">Ploen Becks lab</strain>
    </source>
</reference>
<comment type="caution">
    <text evidence="6">The sequence shown here is derived from an EMBL/GenBank/DDBJ whole genome shotgun (WGS) entry which is preliminary data.</text>
</comment>
<dbReference type="InterPro" id="IPR036525">
    <property type="entry name" value="Tubulin/FtsZ_GTPase_sf"/>
</dbReference>
<evidence type="ECO:0000259" key="4">
    <source>
        <dbReference type="Pfam" id="PF10644"/>
    </source>
</evidence>
<gene>
    <name evidence="6" type="ORF">OXX778_LOCUS8227</name>
</gene>
<name>A0A813V3Y8_9BILA</name>
<dbReference type="PANTHER" id="PTHR13391">
    <property type="entry name" value="MITOCHONDRIAL DISTRIBUTION REGULATOR MISATO"/>
    <property type="match status" value="1"/>
</dbReference>
<dbReference type="Proteomes" id="UP000663879">
    <property type="component" value="Unassembled WGS sequence"/>
</dbReference>
<evidence type="ECO:0000256" key="1">
    <source>
        <dbReference type="ARBA" id="ARBA00004173"/>
    </source>
</evidence>
<dbReference type="GO" id="GO:0007005">
    <property type="term" value="P:mitochondrion organization"/>
    <property type="evidence" value="ECO:0007669"/>
    <property type="project" value="InterPro"/>
</dbReference>
<dbReference type="Pfam" id="PF14881">
    <property type="entry name" value="Tubulin_3"/>
    <property type="match status" value="1"/>
</dbReference>
<protein>
    <recommendedName>
        <fullName evidence="8">Misato</fullName>
    </recommendedName>
</protein>
<organism evidence="6 7">
    <name type="scientific">Brachionus calyciflorus</name>
    <dbReference type="NCBI Taxonomy" id="104777"/>
    <lineage>
        <taxon>Eukaryota</taxon>
        <taxon>Metazoa</taxon>
        <taxon>Spiralia</taxon>
        <taxon>Gnathifera</taxon>
        <taxon>Rotifera</taxon>
        <taxon>Eurotatoria</taxon>
        <taxon>Monogononta</taxon>
        <taxon>Pseudotrocha</taxon>
        <taxon>Ploima</taxon>
        <taxon>Brachionidae</taxon>
        <taxon>Brachionus</taxon>
    </lineage>
</organism>
<dbReference type="PANTHER" id="PTHR13391:SF0">
    <property type="entry name" value="PROTEIN MISATO HOMOLOG 1"/>
    <property type="match status" value="1"/>
</dbReference>
<dbReference type="EMBL" id="CAJNOC010001116">
    <property type="protein sequence ID" value="CAF0836344.1"/>
    <property type="molecule type" value="Genomic_DNA"/>
</dbReference>
<dbReference type="AlphaFoldDB" id="A0A813V3Y8"/>
<evidence type="ECO:0000313" key="7">
    <source>
        <dbReference type="Proteomes" id="UP000663879"/>
    </source>
</evidence>
<dbReference type="SUPFAM" id="SSF52490">
    <property type="entry name" value="Tubulin nucleotide-binding domain-like"/>
    <property type="match status" value="1"/>
</dbReference>
<keyword evidence="7" id="KW-1185">Reference proteome</keyword>
<feature type="domain" description="DML1/Misato tubulin" evidence="5">
    <location>
        <begin position="149"/>
        <end position="338"/>
    </location>
</feature>
<evidence type="ECO:0008006" key="8">
    <source>
        <dbReference type="Google" id="ProtNLM"/>
    </source>
</evidence>
<evidence type="ECO:0000256" key="2">
    <source>
        <dbReference type="ARBA" id="ARBA00008507"/>
    </source>
</evidence>
<evidence type="ECO:0000259" key="5">
    <source>
        <dbReference type="Pfam" id="PF14881"/>
    </source>
</evidence>
<feature type="domain" description="Misato Segment II tubulin-like" evidence="4">
    <location>
        <begin position="3"/>
        <end position="118"/>
    </location>
</feature>